<feature type="region of interest" description="Disordered" evidence="1">
    <location>
        <begin position="1"/>
        <end position="26"/>
    </location>
</feature>
<comment type="caution">
    <text evidence="2">The sequence shown here is derived from an EMBL/GenBank/DDBJ whole genome shotgun (WGS) entry which is preliminary data.</text>
</comment>
<evidence type="ECO:0000313" key="3">
    <source>
        <dbReference type="Proteomes" id="UP001160148"/>
    </source>
</evidence>
<dbReference type="EMBL" id="CARXXK010000003">
    <property type="protein sequence ID" value="CAI6362469.1"/>
    <property type="molecule type" value="Genomic_DNA"/>
</dbReference>
<dbReference type="AlphaFoldDB" id="A0AAV0X3R7"/>
<protein>
    <submittedName>
        <fullName evidence="2">Uncharacterized protein</fullName>
    </submittedName>
</protein>
<reference evidence="2 3" key="1">
    <citation type="submission" date="2023-01" db="EMBL/GenBank/DDBJ databases">
        <authorList>
            <person name="Whitehead M."/>
        </authorList>
    </citation>
    <scope>NUCLEOTIDE SEQUENCE [LARGE SCALE GENOMIC DNA]</scope>
</reference>
<keyword evidence="3" id="KW-1185">Reference proteome</keyword>
<evidence type="ECO:0000256" key="1">
    <source>
        <dbReference type="SAM" id="MobiDB-lite"/>
    </source>
</evidence>
<proteinExistence type="predicted"/>
<evidence type="ECO:0000313" key="2">
    <source>
        <dbReference type="EMBL" id="CAI6362469.1"/>
    </source>
</evidence>
<sequence>MWVRGEGDYEQREGHRRHRREVKGVGTPAAAVSAPDAAATGRLGLYDLSVAIADLLRCLGRRIRLCSCHVYNRTAARLRLFAAHLTVTS</sequence>
<accession>A0AAV0X3R7</accession>
<feature type="compositionally biased region" description="Basic and acidic residues" evidence="1">
    <location>
        <begin position="1"/>
        <end position="13"/>
    </location>
</feature>
<gene>
    <name evidence="2" type="ORF">MEUPH1_LOCUS17533</name>
</gene>
<organism evidence="2 3">
    <name type="scientific">Macrosiphum euphorbiae</name>
    <name type="common">potato aphid</name>
    <dbReference type="NCBI Taxonomy" id="13131"/>
    <lineage>
        <taxon>Eukaryota</taxon>
        <taxon>Metazoa</taxon>
        <taxon>Ecdysozoa</taxon>
        <taxon>Arthropoda</taxon>
        <taxon>Hexapoda</taxon>
        <taxon>Insecta</taxon>
        <taxon>Pterygota</taxon>
        <taxon>Neoptera</taxon>
        <taxon>Paraneoptera</taxon>
        <taxon>Hemiptera</taxon>
        <taxon>Sternorrhyncha</taxon>
        <taxon>Aphidomorpha</taxon>
        <taxon>Aphidoidea</taxon>
        <taxon>Aphididae</taxon>
        <taxon>Macrosiphini</taxon>
        <taxon>Macrosiphum</taxon>
    </lineage>
</organism>
<dbReference type="Proteomes" id="UP001160148">
    <property type="component" value="Unassembled WGS sequence"/>
</dbReference>
<name>A0AAV0X3R7_9HEMI</name>